<dbReference type="PANTHER" id="PTHR31760">
    <property type="entry name" value="S-ADENOSYL-L-METHIONINE-DEPENDENT METHYLTRANSFERASES SUPERFAMILY PROTEIN"/>
    <property type="match status" value="1"/>
</dbReference>
<sequence>MPPLLTHELAPTLELGAQQLALALTQETQQQLLRYLDLMGKWNRVYNLTAIRDPREMLSQHLLDSLAVVGPLQEHLRRQAPPTEQPLVLDVGSGAGLPGVVLAICMPTLRVVCVDAVAKKISFLRQVAAELHLPNLDPRHARIEELPPLDADVVTSRAFASLQDMVQWTRRHVARHGVWMAMKGRRPEAEIEAVAREIDVFHVEQLQVPLLDAERCLVWARPTHTNR</sequence>
<dbReference type="GO" id="GO:0005829">
    <property type="term" value="C:cytosol"/>
    <property type="evidence" value="ECO:0007669"/>
    <property type="project" value="TreeGrafter"/>
</dbReference>
<dbReference type="NCBIfam" id="TIGR00138">
    <property type="entry name" value="rsmG_gidB"/>
    <property type="match status" value="1"/>
</dbReference>
<comment type="subcellular location">
    <subcellularLocation>
        <location evidence="6">Cytoplasm</location>
    </subcellularLocation>
</comment>
<reference evidence="7 8" key="1">
    <citation type="submission" date="2015-05" db="EMBL/GenBank/DDBJ databases">
        <authorList>
            <person name="Tang B."/>
            <person name="Yu Y."/>
        </authorList>
    </citation>
    <scope>NUCLEOTIDE SEQUENCE [LARGE SCALE GENOMIC DNA]</scope>
    <source>
        <strain evidence="7 8">DSM 7029</strain>
    </source>
</reference>
<evidence type="ECO:0000256" key="3">
    <source>
        <dbReference type="ARBA" id="ARBA00022603"/>
    </source>
</evidence>
<keyword evidence="1 6" id="KW-0963">Cytoplasm</keyword>
<keyword evidence="8" id="KW-1185">Reference proteome</keyword>
<feature type="binding site" evidence="6">
    <location>
        <position position="97"/>
    </location>
    <ligand>
        <name>S-adenosyl-L-methionine</name>
        <dbReference type="ChEBI" id="CHEBI:59789"/>
    </ligand>
</feature>
<dbReference type="STRING" id="413882.AAW51_5522"/>
<comment type="caution">
    <text evidence="6">Lacks conserved residue(s) required for the propagation of feature annotation.</text>
</comment>
<keyword evidence="5 6" id="KW-0949">S-adenosyl-L-methionine</keyword>
<feature type="binding site" evidence="6">
    <location>
        <begin position="143"/>
        <end position="144"/>
    </location>
    <ligand>
        <name>S-adenosyl-L-methionine</name>
        <dbReference type="ChEBI" id="CHEBI:59789"/>
    </ligand>
</feature>
<evidence type="ECO:0000256" key="6">
    <source>
        <dbReference type="HAMAP-Rule" id="MF_00074"/>
    </source>
</evidence>
<dbReference type="KEGG" id="pbh:AAW51_5522"/>
<comment type="function">
    <text evidence="6">Specifically methylates the N7 position of guanine in position 527 of 16S rRNA.</text>
</comment>
<dbReference type="InterPro" id="IPR003682">
    <property type="entry name" value="rRNA_ssu_MeTfrase_G"/>
</dbReference>
<comment type="catalytic activity">
    <reaction evidence="6">
        <text>guanosine(527) in 16S rRNA + S-adenosyl-L-methionine = N(7)-methylguanosine(527) in 16S rRNA + S-adenosyl-L-homocysteine</text>
        <dbReference type="Rhea" id="RHEA:42732"/>
        <dbReference type="Rhea" id="RHEA-COMP:10209"/>
        <dbReference type="Rhea" id="RHEA-COMP:10210"/>
        <dbReference type="ChEBI" id="CHEBI:57856"/>
        <dbReference type="ChEBI" id="CHEBI:59789"/>
        <dbReference type="ChEBI" id="CHEBI:74269"/>
        <dbReference type="ChEBI" id="CHEBI:74480"/>
        <dbReference type="EC" id="2.1.1.170"/>
    </reaction>
</comment>
<dbReference type="Pfam" id="PF02527">
    <property type="entry name" value="GidB"/>
    <property type="match status" value="1"/>
</dbReference>
<dbReference type="EC" id="2.1.1.170" evidence="6"/>
<evidence type="ECO:0000256" key="4">
    <source>
        <dbReference type="ARBA" id="ARBA00022679"/>
    </source>
</evidence>
<dbReference type="OrthoDB" id="9808773at2"/>
<dbReference type="InterPro" id="IPR029063">
    <property type="entry name" value="SAM-dependent_MTases_sf"/>
</dbReference>
<accession>A0A0G3BW09</accession>
<gene>
    <name evidence="7" type="primary">gidB</name>
    <name evidence="6" type="synonym">rsmG</name>
    <name evidence="7" type="ORF">AAW51_5522</name>
</gene>
<evidence type="ECO:0000256" key="1">
    <source>
        <dbReference type="ARBA" id="ARBA00022490"/>
    </source>
</evidence>
<keyword evidence="2 6" id="KW-0698">rRNA processing</keyword>
<evidence type="ECO:0000313" key="8">
    <source>
        <dbReference type="Proteomes" id="UP000035352"/>
    </source>
</evidence>
<evidence type="ECO:0000256" key="2">
    <source>
        <dbReference type="ARBA" id="ARBA00022552"/>
    </source>
</evidence>
<keyword evidence="3 6" id="KW-0489">Methyltransferase</keyword>
<dbReference type="Gene3D" id="3.40.50.150">
    <property type="entry name" value="Vaccinia Virus protein VP39"/>
    <property type="match status" value="1"/>
</dbReference>
<dbReference type="CDD" id="cd02440">
    <property type="entry name" value="AdoMet_MTases"/>
    <property type="match status" value="1"/>
</dbReference>
<dbReference type="PIRSF" id="PIRSF003078">
    <property type="entry name" value="GidB"/>
    <property type="match status" value="1"/>
</dbReference>
<feature type="binding site" evidence="6">
    <location>
        <position position="92"/>
    </location>
    <ligand>
        <name>S-adenosyl-L-methionine</name>
        <dbReference type="ChEBI" id="CHEBI:59789"/>
    </ligand>
</feature>
<dbReference type="GO" id="GO:0070043">
    <property type="term" value="F:rRNA (guanine-N7-)-methyltransferase activity"/>
    <property type="evidence" value="ECO:0007669"/>
    <property type="project" value="UniProtKB-UniRule"/>
</dbReference>
<dbReference type="Proteomes" id="UP000035352">
    <property type="component" value="Chromosome"/>
</dbReference>
<comment type="similarity">
    <text evidence="6">Belongs to the methyltransferase superfamily. RNA methyltransferase RsmG family.</text>
</comment>
<dbReference type="PANTHER" id="PTHR31760:SF0">
    <property type="entry name" value="S-ADENOSYL-L-METHIONINE-DEPENDENT METHYLTRANSFERASES SUPERFAMILY PROTEIN"/>
    <property type="match status" value="1"/>
</dbReference>
<feature type="binding site" evidence="6">
    <location>
        <position position="157"/>
    </location>
    <ligand>
        <name>S-adenosyl-L-methionine</name>
        <dbReference type="ChEBI" id="CHEBI:59789"/>
    </ligand>
</feature>
<dbReference type="AlphaFoldDB" id="A0A0G3BW09"/>
<name>A0A0G3BW09_9BURK</name>
<protein>
    <recommendedName>
        <fullName evidence="6">Ribosomal RNA small subunit methyltransferase G</fullName>
        <ecNumber evidence="6">2.1.1.170</ecNumber>
    </recommendedName>
    <alternativeName>
        <fullName evidence="6">16S rRNA 7-methylguanosine methyltransferase</fullName>
        <shortName evidence="6">16S rRNA m7G methyltransferase</shortName>
    </alternativeName>
</protein>
<proteinExistence type="inferred from homology"/>
<keyword evidence="4 6" id="KW-0808">Transferase</keyword>
<dbReference type="HAMAP" id="MF_00074">
    <property type="entry name" value="16SrRNA_methyltr_G"/>
    <property type="match status" value="1"/>
</dbReference>
<dbReference type="PATRIC" id="fig|413882.6.peg.5772"/>
<dbReference type="SUPFAM" id="SSF53335">
    <property type="entry name" value="S-adenosyl-L-methionine-dependent methyltransferases"/>
    <property type="match status" value="1"/>
</dbReference>
<dbReference type="RefSeq" id="WP_047197168.1">
    <property type="nucleotide sequence ID" value="NZ_CP011371.1"/>
</dbReference>
<organism evidence="7 8">
    <name type="scientific">Caldimonas brevitalea</name>
    <dbReference type="NCBI Taxonomy" id="413882"/>
    <lineage>
        <taxon>Bacteria</taxon>
        <taxon>Pseudomonadati</taxon>
        <taxon>Pseudomonadota</taxon>
        <taxon>Betaproteobacteria</taxon>
        <taxon>Burkholderiales</taxon>
        <taxon>Sphaerotilaceae</taxon>
        <taxon>Caldimonas</taxon>
    </lineage>
</organism>
<evidence type="ECO:0000256" key="5">
    <source>
        <dbReference type="ARBA" id="ARBA00022691"/>
    </source>
</evidence>
<dbReference type="EMBL" id="CP011371">
    <property type="protein sequence ID" value="AKJ32213.1"/>
    <property type="molecule type" value="Genomic_DNA"/>
</dbReference>
<evidence type="ECO:0000313" key="7">
    <source>
        <dbReference type="EMBL" id="AKJ32213.1"/>
    </source>
</evidence>